<evidence type="ECO:0000313" key="2">
    <source>
        <dbReference type="Proteomes" id="UP000192707"/>
    </source>
</evidence>
<accession>A0A1W9ZKF5</accession>
<dbReference type="EMBL" id="MVHG01000014">
    <property type="protein sequence ID" value="ORA17359.1"/>
    <property type="molecule type" value="Genomic_DNA"/>
</dbReference>
<gene>
    <name evidence="1" type="ORF">BST14_08790</name>
</gene>
<evidence type="ECO:0000313" key="1">
    <source>
        <dbReference type="EMBL" id="ORA17359.1"/>
    </source>
</evidence>
<name>A0A1W9ZKF5_MYCAI</name>
<sequence>MIAPTRLGEIPEYQIIYDLVKKLSIEEVCRQSDDEEDERFAIPEAWGELPEVDEDGLSS</sequence>
<dbReference type="RefSeq" id="WP_083064122.1">
    <property type="nucleotide sequence ID" value="NZ_MVHG01000014.1"/>
</dbReference>
<proteinExistence type="predicted"/>
<comment type="caution">
    <text evidence="1">The sequence shown here is derived from an EMBL/GenBank/DDBJ whole genome shotgun (WGS) entry which is preliminary data.</text>
</comment>
<dbReference type="AlphaFoldDB" id="A0A1W9ZKF5"/>
<organism evidence="1 2">
    <name type="scientific">Mycobacterium arosiense ATCC BAA-1401 = DSM 45069</name>
    <dbReference type="NCBI Taxonomy" id="1265311"/>
    <lineage>
        <taxon>Bacteria</taxon>
        <taxon>Bacillati</taxon>
        <taxon>Actinomycetota</taxon>
        <taxon>Actinomycetes</taxon>
        <taxon>Mycobacteriales</taxon>
        <taxon>Mycobacteriaceae</taxon>
        <taxon>Mycobacterium</taxon>
        <taxon>Mycobacterium avium complex (MAC)</taxon>
    </lineage>
</organism>
<dbReference type="Proteomes" id="UP000192707">
    <property type="component" value="Unassembled WGS sequence"/>
</dbReference>
<protein>
    <submittedName>
        <fullName evidence="1">Uncharacterized protein</fullName>
    </submittedName>
</protein>
<reference evidence="1 2" key="1">
    <citation type="submission" date="2016-12" db="EMBL/GenBank/DDBJ databases">
        <title>The new phylogeny of genus Mycobacterium.</title>
        <authorList>
            <person name="Tortoli E."/>
            <person name="Trovato A."/>
            <person name="Cirillo D.M."/>
        </authorList>
    </citation>
    <scope>NUCLEOTIDE SEQUENCE [LARGE SCALE GENOMIC DNA]</scope>
    <source>
        <strain evidence="1 2">DSM 45069</strain>
    </source>
</reference>
<keyword evidence="2" id="KW-1185">Reference proteome</keyword>